<reference evidence="2" key="1">
    <citation type="submission" date="2017-05" db="EMBL/GenBank/DDBJ databases">
        <title>Complete and WGS of Bordetella genogroups.</title>
        <authorList>
            <person name="Spilker T."/>
            <person name="Lipuma J."/>
        </authorList>
    </citation>
    <scope>NUCLEOTIDE SEQUENCE [LARGE SCALE GENOMIC DNA]</scope>
    <source>
        <strain evidence="2">AU8856</strain>
    </source>
</reference>
<gene>
    <name evidence="1" type="ORF">CAL28_20485</name>
</gene>
<sequence length="269" mass="29457">MWASNAVASKDYTVVIENNTDLTTTLAKTASHCMYADGPSTISVDPKQSKQFPMTDDDQPLSECWSAPKTVTWKFADPPEGGQFYFDHSKTGSWSTAFWPEVAGLMAMTVWCGTKENPKAAQCFGHAVSGDFDYFTISYAPKGADVVGMRFVQGAEGDLTLKRLNSVNMADNGRPEATFAKEEDFYIQKAAVKTDSIVKWQVSNSRGSTVLHYVNSFSDNKWHTQILVDSNPPSNAPEVETALCDGKNCLSKSVPYIPKALSIEFGVAD</sequence>
<evidence type="ECO:0000313" key="1">
    <source>
        <dbReference type="EMBL" id="OZI61658.1"/>
    </source>
</evidence>
<protein>
    <submittedName>
        <fullName evidence="1">Uncharacterized protein</fullName>
    </submittedName>
</protein>
<name>A0A261UI93_9BORD</name>
<comment type="caution">
    <text evidence="1">The sequence shown here is derived from an EMBL/GenBank/DDBJ whole genome shotgun (WGS) entry which is preliminary data.</text>
</comment>
<dbReference type="EMBL" id="NEVS01000004">
    <property type="protein sequence ID" value="OZI61658.1"/>
    <property type="molecule type" value="Genomic_DNA"/>
</dbReference>
<dbReference type="Proteomes" id="UP000215767">
    <property type="component" value="Unassembled WGS sequence"/>
</dbReference>
<organism evidence="1 2">
    <name type="scientific">Bordetella genomosp. 11</name>
    <dbReference type="NCBI Taxonomy" id="1416808"/>
    <lineage>
        <taxon>Bacteria</taxon>
        <taxon>Pseudomonadati</taxon>
        <taxon>Pseudomonadota</taxon>
        <taxon>Betaproteobacteria</taxon>
        <taxon>Burkholderiales</taxon>
        <taxon>Alcaligenaceae</taxon>
        <taxon>Bordetella</taxon>
    </lineage>
</organism>
<evidence type="ECO:0000313" key="2">
    <source>
        <dbReference type="Proteomes" id="UP000215767"/>
    </source>
</evidence>
<keyword evidence="2" id="KW-1185">Reference proteome</keyword>
<accession>A0A261UI93</accession>
<dbReference type="AlphaFoldDB" id="A0A261UI93"/>
<proteinExistence type="predicted"/>